<evidence type="ECO:0000256" key="1">
    <source>
        <dbReference type="ARBA" id="ARBA00008857"/>
    </source>
</evidence>
<evidence type="ECO:0000256" key="3">
    <source>
        <dbReference type="ARBA" id="ARBA00023172"/>
    </source>
</evidence>
<dbReference type="InterPro" id="IPR013762">
    <property type="entry name" value="Integrase-like_cat_sf"/>
</dbReference>
<accession>A0ABS3JPF9</accession>
<dbReference type="EMBL" id="JAFMYW010000007">
    <property type="protein sequence ID" value="MBO0951301.1"/>
    <property type="molecule type" value="Genomic_DNA"/>
</dbReference>
<comment type="similarity">
    <text evidence="1">Belongs to the 'phage' integrase family.</text>
</comment>
<comment type="caution">
    <text evidence="6">The sequence shown here is derived from an EMBL/GenBank/DDBJ whole genome shotgun (WGS) entry which is preliminary data.</text>
</comment>
<reference evidence="6 7" key="1">
    <citation type="submission" date="2021-03" db="EMBL/GenBank/DDBJ databases">
        <title>Fibrella sp. HMF5405 genome sequencing and assembly.</title>
        <authorList>
            <person name="Kang H."/>
            <person name="Kim H."/>
            <person name="Bae S."/>
            <person name="Joh K."/>
        </authorList>
    </citation>
    <scope>NUCLEOTIDE SEQUENCE [LARGE SCALE GENOMIC DNA]</scope>
    <source>
        <strain evidence="6 7">HMF5405</strain>
    </source>
</reference>
<dbReference type="InterPro" id="IPR050090">
    <property type="entry name" value="Tyrosine_recombinase_XerCD"/>
</dbReference>
<dbReference type="InterPro" id="IPR010998">
    <property type="entry name" value="Integrase_recombinase_N"/>
</dbReference>
<keyword evidence="2" id="KW-0238">DNA-binding</keyword>
<protein>
    <submittedName>
        <fullName evidence="6">Tyrosine-type recombinase/integrase</fullName>
    </submittedName>
</protein>
<dbReference type="InterPro" id="IPR002104">
    <property type="entry name" value="Integrase_catalytic"/>
</dbReference>
<dbReference type="SUPFAM" id="SSF56349">
    <property type="entry name" value="DNA breaking-rejoining enzymes"/>
    <property type="match status" value="1"/>
</dbReference>
<evidence type="ECO:0000256" key="2">
    <source>
        <dbReference type="ARBA" id="ARBA00023125"/>
    </source>
</evidence>
<dbReference type="CDD" id="cd01185">
    <property type="entry name" value="INTN1_C_like"/>
    <property type="match status" value="1"/>
</dbReference>
<name>A0ABS3JPF9_9BACT</name>
<dbReference type="PROSITE" id="PS51898">
    <property type="entry name" value="TYR_RECOMBINASE"/>
    <property type="match status" value="1"/>
</dbReference>
<evidence type="ECO:0000259" key="5">
    <source>
        <dbReference type="PROSITE" id="PS51898"/>
    </source>
</evidence>
<keyword evidence="7" id="KW-1185">Reference proteome</keyword>
<dbReference type="Gene3D" id="1.10.443.10">
    <property type="entry name" value="Intergrase catalytic core"/>
    <property type="match status" value="1"/>
</dbReference>
<dbReference type="Proteomes" id="UP000664628">
    <property type="component" value="Unassembled WGS sequence"/>
</dbReference>
<gene>
    <name evidence="6" type="ORF">J2I46_22145</name>
</gene>
<dbReference type="InterPro" id="IPR011010">
    <property type="entry name" value="DNA_brk_join_enz"/>
</dbReference>
<dbReference type="RefSeq" id="WP_207331248.1">
    <property type="nucleotide sequence ID" value="NZ_JAFMYW010000007.1"/>
</dbReference>
<evidence type="ECO:0000313" key="6">
    <source>
        <dbReference type="EMBL" id="MBO0951301.1"/>
    </source>
</evidence>
<dbReference type="Pfam" id="PF00589">
    <property type="entry name" value="Phage_integrase"/>
    <property type="match status" value="1"/>
</dbReference>
<evidence type="ECO:0000313" key="7">
    <source>
        <dbReference type="Proteomes" id="UP000664628"/>
    </source>
</evidence>
<dbReference type="Gene3D" id="1.10.150.130">
    <property type="match status" value="1"/>
</dbReference>
<feature type="domain" description="Tyr recombinase" evidence="5">
    <location>
        <begin position="259"/>
        <end position="444"/>
    </location>
</feature>
<dbReference type="Pfam" id="PF13102">
    <property type="entry name" value="Phage_int_SAM_5"/>
    <property type="match status" value="1"/>
</dbReference>
<organism evidence="6 7">
    <name type="scientific">Fibrella forsythiae</name>
    <dbReference type="NCBI Taxonomy" id="2817061"/>
    <lineage>
        <taxon>Bacteria</taxon>
        <taxon>Pseudomonadati</taxon>
        <taxon>Bacteroidota</taxon>
        <taxon>Cytophagia</taxon>
        <taxon>Cytophagales</taxon>
        <taxon>Spirosomataceae</taxon>
        <taxon>Fibrella</taxon>
    </lineage>
</organism>
<dbReference type="InterPro" id="IPR025269">
    <property type="entry name" value="SAM-like_dom"/>
</dbReference>
<proteinExistence type="inferred from homology"/>
<dbReference type="PANTHER" id="PTHR30349">
    <property type="entry name" value="PHAGE INTEGRASE-RELATED"/>
    <property type="match status" value="1"/>
</dbReference>
<keyword evidence="3" id="KW-0233">DNA recombination</keyword>
<feature type="region of interest" description="Disordered" evidence="4">
    <location>
        <begin position="188"/>
        <end position="210"/>
    </location>
</feature>
<dbReference type="PANTHER" id="PTHR30349:SF64">
    <property type="entry name" value="PROPHAGE INTEGRASE INTD-RELATED"/>
    <property type="match status" value="1"/>
</dbReference>
<sequence>MARTADSPVTYLLRDSKATKPTPIICVVRFENQRLNVGSGWKVLPAHWNIGTNRVKNVVAATDKADINTWLGNTEEKIKAIISDMKANLIPLTKQSVRARIDEYLKPVAKEEPTQPALFTFIDRFIETANERVNIETGKQIHYRTIQKYRTTVKVLRDFAKEYHRPVDFDTMDLAFYEAFTTYLTKKGPEKRGSQKGGEEATKKKEPAKREGLAVNSVGKYLHTLKVFLNEAAAKAKTLGVEVNPEYKNSRFKVMKEDADSVYLTEPELKLLIDLDLTGKSRLERVRGLFLVGCYTGLRFSDFTAIRPEYISNGLIRMEQFKTQGKVVIPCHPVVTAMLDKYAGTLPAAISNQKMNDYVKELCQVAGITQKECKGITKGGKRVIRSVEKWELVSTHTARRSFATNMYVLGVPAITIMKITGHKTEKAFMRYIKLDEEQHAQIIAQHWQKQVAAASTSMDFQQYTGDFS</sequence>
<evidence type="ECO:0000256" key="4">
    <source>
        <dbReference type="SAM" id="MobiDB-lite"/>
    </source>
</evidence>